<accession>A0A517SSB1</accession>
<keyword evidence="3" id="KW-1185">Reference proteome</keyword>
<proteinExistence type="predicted"/>
<feature type="transmembrane region" description="Helical" evidence="1">
    <location>
        <begin position="211"/>
        <end position="229"/>
    </location>
</feature>
<sequence length="349" mass="38202">MPCTNGSTLRYFLGKHAPYRALLGTLVGAKGTKTVKIWVVAPQKHSENAIGYQADADDFEASRIGFPQNHLTRGGFVGTSRFGNHTGTRTVTETLNELLERMFVGPVWPASLLISLMVIYSLIAMLGLVDLDMNAPDADMSVDADFGMDADLAIDGDMSLDADGFTPDLEAGTVDMGGPDIDLAQPGTLEFISGIMATTVRWTNFGRVPMVIWMGIFSFMFWLASYVIWHEFDASRYEATLLPSALLSIRNFVIAVVATKYLTLPLADKFNPPPNYDSRRLMGQTCTISSHHASSAFGQAKFATDTAPLLLNIRTNGPELLKGTKVRIIDFDPSNRIYTVVEITPETES</sequence>
<evidence type="ECO:0000313" key="2">
    <source>
        <dbReference type="EMBL" id="QDT58999.1"/>
    </source>
</evidence>
<feature type="transmembrane region" description="Helical" evidence="1">
    <location>
        <begin position="107"/>
        <end position="129"/>
    </location>
</feature>
<dbReference type="Proteomes" id="UP000315003">
    <property type="component" value="Chromosome"/>
</dbReference>
<reference evidence="2 3" key="1">
    <citation type="submission" date="2019-02" db="EMBL/GenBank/DDBJ databases">
        <title>Deep-cultivation of Planctomycetes and their phenomic and genomic characterization uncovers novel biology.</title>
        <authorList>
            <person name="Wiegand S."/>
            <person name="Jogler M."/>
            <person name="Boedeker C."/>
            <person name="Pinto D."/>
            <person name="Vollmers J."/>
            <person name="Rivas-Marin E."/>
            <person name="Kohn T."/>
            <person name="Peeters S.H."/>
            <person name="Heuer A."/>
            <person name="Rast P."/>
            <person name="Oberbeckmann S."/>
            <person name="Bunk B."/>
            <person name="Jeske O."/>
            <person name="Meyerdierks A."/>
            <person name="Storesund J.E."/>
            <person name="Kallscheuer N."/>
            <person name="Luecker S."/>
            <person name="Lage O.M."/>
            <person name="Pohl T."/>
            <person name="Merkel B.J."/>
            <person name="Hornburger P."/>
            <person name="Mueller R.-W."/>
            <person name="Bruemmer F."/>
            <person name="Labrenz M."/>
            <person name="Spormann A.M."/>
            <person name="Op den Camp H."/>
            <person name="Overmann J."/>
            <person name="Amann R."/>
            <person name="Jetten M.S.M."/>
            <person name="Mascher T."/>
            <person name="Medema M.H."/>
            <person name="Devos D.P."/>
            <person name="Kaster A.-K."/>
            <person name="Ovreas L."/>
            <person name="Rohde M."/>
            <person name="Galperin M.Y."/>
            <person name="Jogler C."/>
        </authorList>
    </citation>
    <scope>NUCLEOTIDE SEQUENCE [LARGE SCALE GENOMIC DNA]</scope>
    <source>
        <strain evidence="2 3">SV_7m_r</strain>
    </source>
</reference>
<evidence type="ECO:0000313" key="3">
    <source>
        <dbReference type="Proteomes" id="UP000315003"/>
    </source>
</evidence>
<name>A0A517SSB1_9BACT</name>
<keyword evidence="1" id="KW-0472">Membrane</keyword>
<protein>
    <recommendedName>
        <fullName evidence="4">DUF1449 domain-containing protein</fullName>
    </recommendedName>
</protein>
<organism evidence="2 3">
    <name type="scientific">Stieleria bergensis</name>
    <dbReference type="NCBI Taxonomy" id="2528025"/>
    <lineage>
        <taxon>Bacteria</taxon>
        <taxon>Pseudomonadati</taxon>
        <taxon>Planctomycetota</taxon>
        <taxon>Planctomycetia</taxon>
        <taxon>Pirellulales</taxon>
        <taxon>Pirellulaceae</taxon>
        <taxon>Stieleria</taxon>
    </lineage>
</organism>
<gene>
    <name evidence="2" type="ORF">SV7mr_15030</name>
</gene>
<evidence type="ECO:0008006" key="4">
    <source>
        <dbReference type="Google" id="ProtNLM"/>
    </source>
</evidence>
<dbReference type="AlphaFoldDB" id="A0A517SSB1"/>
<dbReference type="EMBL" id="CP036272">
    <property type="protein sequence ID" value="QDT58999.1"/>
    <property type="molecule type" value="Genomic_DNA"/>
</dbReference>
<keyword evidence="1" id="KW-0812">Transmembrane</keyword>
<evidence type="ECO:0000256" key="1">
    <source>
        <dbReference type="SAM" id="Phobius"/>
    </source>
</evidence>
<keyword evidence="1" id="KW-1133">Transmembrane helix</keyword>